<protein>
    <submittedName>
        <fullName evidence="3">Uncharacterized protein</fullName>
    </submittedName>
</protein>
<name>A0A915IVE2_ROMCU</name>
<organism evidence="2 3">
    <name type="scientific">Romanomermis culicivorax</name>
    <name type="common">Nematode worm</name>
    <dbReference type="NCBI Taxonomy" id="13658"/>
    <lineage>
        <taxon>Eukaryota</taxon>
        <taxon>Metazoa</taxon>
        <taxon>Ecdysozoa</taxon>
        <taxon>Nematoda</taxon>
        <taxon>Enoplea</taxon>
        <taxon>Dorylaimia</taxon>
        <taxon>Mermithida</taxon>
        <taxon>Mermithoidea</taxon>
        <taxon>Mermithidae</taxon>
        <taxon>Romanomermis</taxon>
    </lineage>
</organism>
<dbReference type="Proteomes" id="UP000887565">
    <property type="component" value="Unplaced"/>
</dbReference>
<evidence type="ECO:0000313" key="3">
    <source>
        <dbReference type="WBParaSite" id="nRc.2.0.1.t17365-RA"/>
    </source>
</evidence>
<reference evidence="3" key="1">
    <citation type="submission" date="2022-11" db="UniProtKB">
        <authorList>
            <consortium name="WormBaseParasite"/>
        </authorList>
    </citation>
    <scope>IDENTIFICATION</scope>
</reference>
<keyword evidence="2" id="KW-1185">Reference proteome</keyword>
<feature type="compositionally biased region" description="Basic and acidic residues" evidence="1">
    <location>
        <begin position="45"/>
        <end position="55"/>
    </location>
</feature>
<dbReference type="AlphaFoldDB" id="A0A915IVE2"/>
<proteinExistence type="predicted"/>
<dbReference type="WBParaSite" id="nRc.2.0.1.t17365-RA">
    <property type="protein sequence ID" value="nRc.2.0.1.t17365-RA"/>
    <property type="gene ID" value="nRc.2.0.1.g17365"/>
</dbReference>
<evidence type="ECO:0000256" key="1">
    <source>
        <dbReference type="SAM" id="MobiDB-lite"/>
    </source>
</evidence>
<feature type="compositionally biased region" description="Polar residues" evidence="1">
    <location>
        <begin position="13"/>
        <end position="23"/>
    </location>
</feature>
<accession>A0A915IVE2</accession>
<feature type="region of interest" description="Disordered" evidence="1">
    <location>
        <begin position="1"/>
        <end position="67"/>
    </location>
</feature>
<sequence length="288" mass="30839">MALTDPQAATAHTLRSINKQASGTTPTSPPPTTQKIAYGSNSKMPNEKTRQDFGRQSHAPNLHQPISKPTLMIFTASATGDHTPEHGPKESTYTVYSHPNFTPPWEQHIHYNATRAPYVTTPMDSLCASSQSSELLLTLLALPSTSNASTTNLDTRTLDQSTSAPNMVIPSKEIASAAPIVSPGIVCWNATCHASHDPCHICPSICQIDNLTPSSLSTNTLPGELSKSSSNLVQSKHMHSSTPALNAPYCPQASLNAHWTSNPFNSQYVAKSKSLMAPLLMPTAQLSS</sequence>
<evidence type="ECO:0000313" key="2">
    <source>
        <dbReference type="Proteomes" id="UP000887565"/>
    </source>
</evidence>